<evidence type="ECO:0000256" key="2">
    <source>
        <dbReference type="ARBA" id="ARBA00022525"/>
    </source>
</evidence>
<evidence type="ECO:0000256" key="1">
    <source>
        <dbReference type="ARBA" id="ARBA00004613"/>
    </source>
</evidence>
<dbReference type="InterPro" id="IPR011049">
    <property type="entry name" value="Serralysin-like_metalloprot_C"/>
</dbReference>
<evidence type="ECO:0000313" key="3">
    <source>
        <dbReference type="EMBL" id="PTW43988.1"/>
    </source>
</evidence>
<dbReference type="SUPFAM" id="SSF50969">
    <property type="entry name" value="YVTN repeat-like/Quinoprotein amine dehydrogenase"/>
    <property type="match status" value="1"/>
</dbReference>
<proteinExistence type="predicted"/>
<dbReference type="PRINTS" id="PR00313">
    <property type="entry name" value="CABNDNGRPT"/>
</dbReference>
<dbReference type="PANTHER" id="PTHR38340">
    <property type="entry name" value="S-LAYER PROTEIN"/>
    <property type="match status" value="1"/>
</dbReference>
<reference evidence="3 4" key="1">
    <citation type="submission" date="2018-04" db="EMBL/GenBank/DDBJ databases">
        <title>Genomic Encyclopedia of Type Strains, Phase III (KMG-III): the genomes of soil and plant-associated and newly described type strains.</title>
        <authorList>
            <person name="Whitman W."/>
        </authorList>
    </citation>
    <scope>NUCLEOTIDE SEQUENCE [LARGE SCALE GENOMIC DNA]</scope>
    <source>
        <strain evidence="3 4">MA-olki</strain>
    </source>
</reference>
<evidence type="ECO:0000313" key="4">
    <source>
        <dbReference type="Proteomes" id="UP000244013"/>
    </source>
</evidence>
<feature type="non-terminal residue" evidence="3">
    <location>
        <position position="477"/>
    </location>
</feature>
<dbReference type="EMBL" id="QAYE01000013">
    <property type="protein sequence ID" value="PTW43988.1"/>
    <property type="molecule type" value="Genomic_DNA"/>
</dbReference>
<dbReference type="PROSITE" id="PS00330">
    <property type="entry name" value="HEMOLYSIN_CALCIUM"/>
    <property type="match status" value="3"/>
</dbReference>
<dbReference type="Pfam" id="PF00353">
    <property type="entry name" value="HemolysinCabind"/>
    <property type="match status" value="2"/>
</dbReference>
<dbReference type="InterPro" id="IPR018511">
    <property type="entry name" value="Hemolysin-typ_Ca-bd_CS"/>
</dbReference>
<dbReference type="InterPro" id="IPR015943">
    <property type="entry name" value="WD40/YVTN_repeat-like_dom_sf"/>
</dbReference>
<dbReference type="Gene3D" id="2.150.10.10">
    <property type="entry name" value="Serralysin-like metalloprotease, C-terminal"/>
    <property type="match status" value="1"/>
</dbReference>
<sequence length="477" mass="49540">MKKDLKGDKRMPDKSDKTVVIETGKTADVAFSPDQQRVYATLTTGDIDVFDVLTQQKIATWHIGTTLGAVSVSADGSYLLVSDPRQPLLYRVDSATGQVINTFIGTGNAFRDIEIVDENTAILTGSNPVLLNLKTNTSTPLTNGAYYSGNSVLTEDTHLTLLGETGISNGPLAIYDDRLGRIVARGDNYQTIGGGGSSSTGFNYGSQAISEAAGKVLQFIYYGAINIYDLTLKYQRTVNIGEPIAGMTFDPTGKFVYGYLASGAVVKYDSVTFNEVDRFAAATTTINSGTANYGNAMLVAADGRHLVATDIDTGLLQIIDITGRAETLYGTAGDDTLWGYGGDDRIYGGNGNDSLHGGSGNDFLDGGMGRDMLNGGAGDDIYVIDNAGDQISEIGGGGIDTVMSSISYVLGADLENLVLTGSAAINATGNDGANYILGNAGNNVIAGGAGDDTLVTVTGVAGIKPDAGFDRIDGGSG</sequence>
<dbReference type="Gene3D" id="2.130.10.10">
    <property type="entry name" value="YVTN repeat-like/Quinoprotein amine dehydrogenase"/>
    <property type="match status" value="1"/>
</dbReference>
<comment type="caution">
    <text evidence="3">The sequence shown here is derived from an EMBL/GenBank/DDBJ whole genome shotgun (WGS) entry which is preliminary data.</text>
</comment>
<keyword evidence="2" id="KW-0964">Secreted</keyword>
<dbReference type="GO" id="GO:0005509">
    <property type="term" value="F:calcium ion binding"/>
    <property type="evidence" value="ECO:0007669"/>
    <property type="project" value="InterPro"/>
</dbReference>
<name>A0A2T5TXK2_9SPHN</name>
<dbReference type="Proteomes" id="UP000244013">
    <property type="component" value="Unassembled WGS sequence"/>
</dbReference>
<dbReference type="InterPro" id="IPR011044">
    <property type="entry name" value="Quino_amine_DH_bsu"/>
</dbReference>
<dbReference type="SUPFAM" id="SSF51120">
    <property type="entry name" value="beta-Roll"/>
    <property type="match status" value="2"/>
</dbReference>
<dbReference type="InterPro" id="IPR050557">
    <property type="entry name" value="RTX_toxin/Mannuronan_C5-epim"/>
</dbReference>
<comment type="subcellular location">
    <subcellularLocation>
        <location evidence="1">Secreted</location>
    </subcellularLocation>
</comment>
<protein>
    <submittedName>
        <fullName evidence="3">Hemolysin type calcium-binding protein</fullName>
    </submittedName>
</protein>
<organism evidence="3 4">
    <name type="scientific">Sphingomonas faeni</name>
    <dbReference type="NCBI Taxonomy" id="185950"/>
    <lineage>
        <taxon>Bacteria</taxon>
        <taxon>Pseudomonadati</taxon>
        <taxon>Pseudomonadota</taxon>
        <taxon>Alphaproteobacteria</taxon>
        <taxon>Sphingomonadales</taxon>
        <taxon>Sphingomonadaceae</taxon>
        <taxon>Sphingomonas</taxon>
    </lineage>
</organism>
<dbReference type="AlphaFoldDB" id="A0A2T5TXK2"/>
<gene>
    <name evidence="3" type="ORF">C8J25_11351</name>
</gene>
<dbReference type="PANTHER" id="PTHR38340:SF1">
    <property type="entry name" value="S-LAYER PROTEIN"/>
    <property type="match status" value="1"/>
</dbReference>
<accession>A0A2T5TXK2</accession>
<dbReference type="GO" id="GO:0005576">
    <property type="term" value="C:extracellular region"/>
    <property type="evidence" value="ECO:0007669"/>
    <property type="project" value="UniProtKB-SubCell"/>
</dbReference>
<dbReference type="InterPro" id="IPR001343">
    <property type="entry name" value="Hemolysn_Ca-bd"/>
</dbReference>